<evidence type="ECO:0000313" key="6">
    <source>
        <dbReference type="Proteomes" id="UP000036951"/>
    </source>
</evidence>
<proteinExistence type="predicted"/>
<dbReference type="CDD" id="cd06170">
    <property type="entry name" value="LuxR_C_like"/>
    <property type="match status" value="1"/>
</dbReference>
<keyword evidence="2" id="KW-0238">DNA-binding</keyword>
<evidence type="ECO:0000313" key="5">
    <source>
        <dbReference type="EMBL" id="KOO66112.1"/>
    </source>
</evidence>
<keyword evidence="1" id="KW-0805">Transcription regulation</keyword>
<protein>
    <submittedName>
        <fullName evidence="5">LuxR family transcriptional regulator</fullName>
    </submittedName>
</protein>
<dbReference type="SMART" id="SM00421">
    <property type="entry name" value="HTH_LUXR"/>
    <property type="match status" value="1"/>
</dbReference>
<sequence length="199" mass="22643">MYSKFPQISIIDSNTLAAIGLKSILQNIIPMMSVEIFNSTQDLLNAQPDKFYHYFASANIILEDKDFYLSNIKKTIMLTSSSADINQQLTAFHCLYTDKKENELIKSLLWLEQMAHSEGRHLPKTNAMRHAKILSDREIEVMSLIVKGLINKEIADKLNIGLSTVVTHRHNIMEKLQVKSVSALTIYAVMNGYVNIRDI</sequence>
<dbReference type="PROSITE" id="PS50043">
    <property type="entry name" value="HTH_LUXR_2"/>
    <property type="match status" value="1"/>
</dbReference>
<dbReference type="InterPro" id="IPR000792">
    <property type="entry name" value="Tscrpt_reg_LuxR_C"/>
</dbReference>
<feature type="domain" description="HTH luxR-type" evidence="4">
    <location>
        <begin position="127"/>
        <end position="192"/>
    </location>
</feature>
<gene>
    <name evidence="5" type="ORF">ACU52_13935</name>
</gene>
<organism evidence="5 6">
    <name type="scientific">Xylanibacter rarus</name>
    <dbReference type="NCBI Taxonomy" id="1676614"/>
    <lineage>
        <taxon>Bacteria</taxon>
        <taxon>Pseudomonadati</taxon>
        <taxon>Bacteroidota</taxon>
        <taxon>Bacteroidia</taxon>
        <taxon>Bacteroidales</taxon>
        <taxon>Prevotellaceae</taxon>
        <taxon>Xylanibacter</taxon>
    </lineage>
</organism>
<evidence type="ECO:0000256" key="2">
    <source>
        <dbReference type="ARBA" id="ARBA00023125"/>
    </source>
</evidence>
<dbReference type="AlphaFoldDB" id="A0A8E1UPE9"/>
<dbReference type="OrthoDB" id="9797341at2"/>
<evidence type="ECO:0000256" key="3">
    <source>
        <dbReference type="ARBA" id="ARBA00023163"/>
    </source>
</evidence>
<dbReference type="InterPro" id="IPR036388">
    <property type="entry name" value="WH-like_DNA-bd_sf"/>
</dbReference>
<dbReference type="Proteomes" id="UP000036951">
    <property type="component" value="Unassembled WGS sequence"/>
</dbReference>
<dbReference type="PANTHER" id="PTHR44688">
    <property type="entry name" value="DNA-BINDING TRANSCRIPTIONAL ACTIVATOR DEVR_DOSR"/>
    <property type="match status" value="1"/>
</dbReference>
<reference evidence="5 6" key="1">
    <citation type="submission" date="2015-06" db="EMBL/GenBank/DDBJ databases">
        <title>Prevotella sp. 109, sp. nov., a novel member of the family Prevotellaceae isolated from human faeces.</title>
        <authorList>
            <person name="Shkoporov A.N."/>
            <person name="Chaplin A.V."/>
            <person name="Kafarskaia L.I."/>
            <person name="Efimov B.A."/>
        </authorList>
    </citation>
    <scope>NUCLEOTIDE SEQUENCE [LARGE SCALE GENOMIC DNA]</scope>
    <source>
        <strain evidence="5 6">109</strain>
    </source>
</reference>
<dbReference type="PRINTS" id="PR00038">
    <property type="entry name" value="HTHLUXR"/>
</dbReference>
<dbReference type="InterPro" id="IPR016032">
    <property type="entry name" value="Sig_transdc_resp-reg_C-effctor"/>
</dbReference>
<dbReference type="Pfam" id="PF00196">
    <property type="entry name" value="GerE"/>
    <property type="match status" value="1"/>
</dbReference>
<dbReference type="PANTHER" id="PTHR44688:SF16">
    <property type="entry name" value="DNA-BINDING TRANSCRIPTIONAL ACTIVATOR DEVR_DOSR"/>
    <property type="match status" value="1"/>
</dbReference>
<name>A0A8E1UPE9_9BACT</name>
<evidence type="ECO:0000259" key="4">
    <source>
        <dbReference type="PROSITE" id="PS50043"/>
    </source>
</evidence>
<evidence type="ECO:0000256" key="1">
    <source>
        <dbReference type="ARBA" id="ARBA00023015"/>
    </source>
</evidence>
<dbReference type="Gene3D" id="1.10.10.10">
    <property type="entry name" value="Winged helix-like DNA-binding domain superfamily/Winged helix DNA-binding domain"/>
    <property type="match status" value="1"/>
</dbReference>
<dbReference type="GO" id="GO:0003677">
    <property type="term" value="F:DNA binding"/>
    <property type="evidence" value="ECO:0007669"/>
    <property type="project" value="UniProtKB-KW"/>
</dbReference>
<keyword evidence="3" id="KW-0804">Transcription</keyword>
<keyword evidence="6" id="KW-1185">Reference proteome</keyword>
<dbReference type="SUPFAM" id="SSF46894">
    <property type="entry name" value="C-terminal effector domain of the bipartite response regulators"/>
    <property type="match status" value="1"/>
</dbReference>
<dbReference type="GO" id="GO:0006355">
    <property type="term" value="P:regulation of DNA-templated transcription"/>
    <property type="evidence" value="ECO:0007669"/>
    <property type="project" value="InterPro"/>
</dbReference>
<dbReference type="PROSITE" id="PS00622">
    <property type="entry name" value="HTH_LUXR_1"/>
    <property type="match status" value="1"/>
</dbReference>
<dbReference type="RefSeq" id="WP_021853605.1">
    <property type="nucleotide sequence ID" value="NZ_DAWBWQ010000045.1"/>
</dbReference>
<accession>A0A8E1UPE9</accession>
<comment type="caution">
    <text evidence="5">The sequence shown here is derived from an EMBL/GenBank/DDBJ whole genome shotgun (WGS) entry which is preliminary data.</text>
</comment>
<dbReference type="EMBL" id="LFQU01000047">
    <property type="protein sequence ID" value="KOO66112.1"/>
    <property type="molecule type" value="Genomic_DNA"/>
</dbReference>